<evidence type="ECO:0000313" key="2">
    <source>
        <dbReference type="EMBL" id="KAK0139935.1"/>
    </source>
</evidence>
<dbReference type="AlphaFoldDB" id="A0AA47MGY6"/>
<evidence type="ECO:0000256" key="1">
    <source>
        <dbReference type="SAM" id="MobiDB-lite"/>
    </source>
</evidence>
<organism evidence="2 3">
    <name type="scientific">Merluccius polli</name>
    <name type="common">Benguela hake</name>
    <name type="synonym">Merluccius cadenati</name>
    <dbReference type="NCBI Taxonomy" id="89951"/>
    <lineage>
        <taxon>Eukaryota</taxon>
        <taxon>Metazoa</taxon>
        <taxon>Chordata</taxon>
        <taxon>Craniata</taxon>
        <taxon>Vertebrata</taxon>
        <taxon>Euteleostomi</taxon>
        <taxon>Actinopterygii</taxon>
        <taxon>Neopterygii</taxon>
        <taxon>Teleostei</taxon>
        <taxon>Neoteleostei</taxon>
        <taxon>Acanthomorphata</taxon>
        <taxon>Zeiogadaria</taxon>
        <taxon>Gadariae</taxon>
        <taxon>Gadiformes</taxon>
        <taxon>Gadoidei</taxon>
        <taxon>Merlucciidae</taxon>
        <taxon>Merluccius</taxon>
    </lineage>
</organism>
<protein>
    <submittedName>
        <fullName evidence="2">Uncharacterized protein</fullName>
    </submittedName>
</protein>
<feature type="region of interest" description="Disordered" evidence="1">
    <location>
        <begin position="1"/>
        <end position="34"/>
    </location>
</feature>
<gene>
    <name evidence="2" type="ORF">N1851_023154</name>
</gene>
<feature type="compositionally biased region" description="Acidic residues" evidence="1">
    <location>
        <begin position="15"/>
        <end position="24"/>
    </location>
</feature>
<dbReference type="Proteomes" id="UP001174136">
    <property type="component" value="Unassembled WGS sequence"/>
</dbReference>
<evidence type="ECO:0000313" key="3">
    <source>
        <dbReference type="Proteomes" id="UP001174136"/>
    </source>
</evidence>
<reference evidence="2" key="1">
    <citation type="journal article" date="2023" name="Front. Mar. Sci.">
        <title>A new Merluccius polli reference genome to investigate the effects of global change in West African waters.</title>
        <authorList>
            <person name="Mateo J.L."/>
            <person name="Blanco-Fernandez C."/>
            <person name="Garcia-Vazquez E."/>
            <person name="Machado-Schiaffino G."/>
        </authorList>
    </citation>
    <scope>NUCLEOTIDE SEQUENCE</scope>
    <source>
        <strain evidence="2">C29</strain>
        <tissue evidence="2">Fin</tissue>
    </source>
</reference>
<name>A0AA47MGY6_MERPO</name>
<sequence length="136" mass="14754">MAPCPAVPQVKIEMESDYDDDSESDHDQVRHPRDISSETTLAQTLRLQGAVHNTCAVVAIATASPTAESEKNTEPQVVTSGGYNGHFRSVGTGRGFATDVFGNVCILSPKTCIIYLHEHINVCVCAAHEKCIYIYT</sequence>
<accession>A0AA47MGY6</accession>
<comment type="caution">
    <text evidence="2">The sequence shown here is derived from an EMBL/GenBank/DDBJ whole genome shotgun (WGS) entry which is preliminary data.</text>
</comment>
<keyword evidence="3" id="KW-1185">Reference proteome</keyword>
<proteinExistence type="predicted"/>
<feature type="compositionally biased region" description="Basic and acidic residues" evidence="1">
    <location>
        <begin position="25"/>
        <end position="34"/>
    </location>
</feature>
<dbReference type="EMBL" id="JAOPHQ010004279">
    <property type="protein sequence ID" value="KAK0139935.1"/>
    <property type="molecule type" value="Genomic_DNA"/>
</dbReference>